<accession>K9YYW9</accession>
<evidence type="ECO:0000313" key="2">
    <source>
        <dbReference type="EMBL" id="AFZ51303.1"/>
    </source>
</evidence>
<dbReference type="PANTHER" id="PTHR34107">
    <property type="entry name" value="SLL0198 PROTEIN-RELATED"/>
    <property type="match status" value="1"/>
</dbReference>
<dbReference type="Gene3D" id="3.90.1570.10">
    <property type="entry name" value="tt1808, chain A"/>
    <property type="match status" value="1"/>
</dbReference>
<sequence>MFSIEEKSLSFEEYLNYDNGDDFSYELVEGKLELMNPPTLLHLLISKFLEEIFGQQIKADNLSLVCLQGAGIRTGVNKSRIPDLAIFPLSILQSQLDRSAVFETPPQLVVEIVSPESRKRDYRYKRSEYAALGIPEYWIIDPQNQIITILQWDEGLYEERVFQGKEMIISQQFSKLTLTVEQIFNQPLQ</sequence>
<dbReference type="KEGG" id="dsl:Dacsa_2728"/>
<dbReference type="Pfam" id="PF05685">
    <property type="entry name" value="Uma2"/>
    <property type="match status" value="1"/>
</dbReference>
<dbReference type="RefSeq" id="WP_015230292.1">
    <property type="nucleotide sequence ID" value="NC_019780.1"/>
</dbReference>
<dbReference type="HOGENOM" id="CLU_076312_5_1_3"/>
<dbReference type="SUPFAM" id="SSF52980">
    <property type="entry name" value="Restriction endonuclease-like"/>
    <property type="match status" value="1"/>
</dbReference>
<dbReference type="InterPro" id="IPR012296">
    <property type="entry name" value="Nuclease_put_TT1808"/>
</dbReference>
<feature type="domain" description="Putative restriction endonuclease" evidence="1">
    <location>
        <begin position="11"/>
        <end position="181"/>
    </location>
</feature>
<dbReference type="EMBL" id="CP003944">
    <property type="protein sequence ID" value="AFZ51303.1"/>
    <property type="molecule type" value="Genomic_DNA"/>
</dbReference>
<dbReference type="PANTHER" id="PTHR34107:SF2">
    <property type="entry name" value="SLL0888 PROTEIN"/>
    <property type="match status" value="1"/>
</dbReference>
<evidence type="ECO:0000313" key="3">
    <source>
        <dbReference type="Proteomes" id="UP000010482"/>
    </source>
</evidence>
<proteinExistence type="predicted"/>
<dbReference type="PATRIC" id="fig|13035.3.peg.3114"/>
<keyword evidence="3" id="KW-1185">Reference proteome</keyword>
<reference evidence="2" key="1">
    <citation type="submission" date="2012-04" db="EMBL/GenBank/DDBJ databases">
        <title>Finished genome of Dactylococcopsis salina PCC 8305.</title>
        <authorList>
            <consortium name="US DOE Joint Genome Institute"/>
            <person name="Gugger M."/>
            <person name="Coursin T."/>
            <person name="Rippka R."/>
            <person name="Tandeau De Marsac N."/>
            <person name="Huntemann M."/>
            <person name="Wei C.-L."/>
            <person name="Han J."/>
            <person name="Detter J.C."/>
            <person name="Han C."/>
            <person name="Tapia R."/>
            <person name="Daligault H."/>
            <person name="Chen A."/>
            <person name="Krypides N."/>
            <person name="Mavromatis K."/>
            <person name="Markowitz V."/>
            <person name="Szeto E."/>
            <person name="Ivanova N."/>
            <person name="Ovchinnikova G."/>
            <person name="Pagani I."/>
            <person name="Pati A."/>
            <person name="Goodwin L."/>
            <person name="Peters L."/>
            <person name="Pitluck S."/>
            <person name="Woyke T."/>
            <person name="Kerfeld C."/>
        </authorList>
    </citation>
    <scope>NUCLEOTIDE SEQUENCE [LARGE SCALE GENOMIC DNA]</scope>
    <source>
        <strain evidence="2">PCC 8305</strain>
    </source>
</reference>
<dbReference type="eggNOG" id="COG4636">
    <property type="taxonomic scope" value="Bacteria"/>
</dbReference>
<dbReference type="AlphaFoldDB" id="K9YYW9"/>
<evidence type="ECO:0000259" key="1">
    <source>
        <dbReference type="Pfam" id="PF05685"/>
    </source>
</evidence>
<dbReference type="CDD" id="cd06260">
    <property type="entry name" value="DUF820-like"/>
    <property type="match status" value="1"/>
</dbReference>
<dbReference type="InterPro" id="IPR011335">
    <property type="entry name" value="Restrct_endonuc-II-like"/>
</dbReference>
<dbReference type="InterPro" id="IPR008538">
    <property type="entry name" value="Uma2"/>
</dbReference>
<organism evidence="2 3">
    <name type="scientific">Dactylococcopsis salina (strain PCC 8305)</name>
    <name type="common">Myxobactron salinum</name>
    <dbReference type="NCBI Taxonomy" id="13035"/>
    <lineage>
        <taxon>Bacteria</taxon>
        <taxon>Bacillati</taxon>
        <taxon>Cyanobacteriota</taxon>
        <taxon>Cyanophyceae</taxon>
        <taxon>Nodosilineales</taxon>
        <taxon>Cymatolegaceae</taxon>
        <taxon>Dactylococcopsis</taxon>
    </lineage>
</organism>
<dbReference type="STRING" id="13035.Dacsa_2728"/>
<dbReference type="Proteomes" id="UP000010482">
    <property type="component" value="Chromosome"/>
</dbReference>
<name>K9YYW9_DACS8</name>
<dbReference type="OrthoDB" id="428427at2"/>
<gene>
    <name evidence="2" type="ORF">Dacsa_2728</name>
</gene>
<protein>
    <recommendedName>
        <fullName evidence="1">Putative restriction endonuclease domain-containing protein</fullName>
    </recommendedName>
</protein>